<feature type="region of interest" description="Disordered" evidence="2">
    <location>
        <begin position="24"/>
        <end position="53"/>
    </location>
</feature>
<evidence type="ECO:0000256" key="3">
    <source>
        <dbReference type="SAM" id="SignalP"/>
    </source>
</evidence>
<protein>
    <recommendedName>
        <fullName evidence="4">Outer membrane lipoprotein BamD-like domain-containing protein</fullName>
    </recommendedName>
</protein>
<evidence type="ECO:0000256" key="1">
    <source>
        <dbReference type="ARBA" id="ARBA00022729"/>
    </source>
</evidence>
<sequence length="259" mass="29261">MQTKTLLPTLIAFSLSACNTIAPNSSLKTQTPTPVYEEEKPEAPIPYPTPSHQEEYEQLAMQVAKLEQKVEQLQTRVRQLEKRPVAQQPTKKQSKPQTQRTAAQPTITLSDPLVNLLETAQQQYKKGDYRAATQTLHDADSGGDGSHTAQQAMYLLLQSHQKLNNCQSVINIGQRYATRFSGSNTAAEALYSVGECQWKIQQQDIAKDTWRNLQRSYPNSSAAKRAQTKLTKYPKMERRRLADKSKKQPENPQIKKVIP</sequence>
<feature type="region of interest" description="Disordered" evidence="2">
    <location>
        <begin position="80"/>
        <end position="106"/>
    </location>
</feature>
<keyword evidence="1 3" id="KW-0732">Signal</keyword>
<evidence type="ECO:0000259" key="4">
    <source>
        <dbReference type="Pfam" id="PF13525"/>
    </source>
</evidence>
<evidence type="ECO:0000313" key="6">
    <source>
        <dbReference type="EMBL" id="SNB70205.1"/>
    </source>
</evidence>
<reference evidence="6 7" key="2">
    <citation type="submission" date="2017-06" db="EMBL/GenBank/DDBJ databases">
        <authorList>
            <person name="Kim H.J."/>
            <person name="Triplett B.A."/>
        </authorList>
    </citation>
    <scope>NUCLEOTIDE SEQUENCE [LARGE SCALE GENOMIC DNA]</scope>
    <source>
        <strain evidence="6">Kingella_eburonensis</strain>
    </source>
</reference>
<evidence type="ECO:0000256" key="2">
    <source>
        <dbReference type="SAM" id="MobiDB-lite"/>
    </source>
</evidence>
<feature type="compositionally biased region" description="Basic and acidic residues" evidence="2">
    <location>
        <begin position="234"/>
        <end position="249"/>
    </location>
</feature>
<dbReference type="InterPro" id="IPR039565">
    <property type="entry name" value="BamD-like"/>
</dbReference>
<dbReference type="InterPro" id="IPR011990">
    <property type="entry name" value="TPR-like_helical_dom_sf"/>
</dbReference>
<feature type="signal peptide" evidence="3">
    <location>
        <begin position="1"/>
        <end position="17"/>
    </location>
</feature>
<dbReference type="EMBL" id="FXUV02000025">
    <property type="protein sequence ID" value="SNB70205.1"/>
    <property type="molecule type" value="Genomic_DNA"/>
</dbReference>
<keyword evidence="7" id="KW-1185">Reference proteome</keyword>
<proteinExistence type="predicted"/>
<feature type="domain" description="Outer membrane lipoprotein BamD-like" evidence="4">
    <location>
        <begin position="115"/>
        <end position="231"/>
    </location>
</feature>
<organism evidence="5">
    <name type="scientific">Kingella negevensis</name>
    <dbReference type="NCBI Taxonomy" id="1522312"/>
    <lineage>
        <taxon>Bacteria</taxon>
        <taxon>Pseudomonadati</taxon>
        <taxon>Pseudomonadota</taxon>
        <taxon>Betaproteobacteria</taxon>
        <taxon>Neisseriales</taxon>
        <taxon>Neisseriaceae</taxon>
        <taxon>Kingella</taxon>
    </lineage>
</organism>
<dbReference type="Gene3D" id="1.25.40.10">
    <property type="entry name" value="Tetratricopeptide repeat domain"/>
    <property type="match status" value="1"/>
</dbReference>
<dbReference type="Proteomes" id="UP000215450">
    <property type="component" value="Unassembled WGS sequence"/>
</dbReference>
<dbReference type="AlphaFoldDB" id="A0A238HFT6"/>
<gene>
    <name evidence="5" type="ORF">KEBURONENSIS_00276</name>
    <name evidence="6" type="ORF">KEBURONENSIS_01316</name>
</gene>
<dbReference type="OrthoDB" id="8606932at2"/>
<evidence type="ECO:0000313" key="7">
    <source>
        <dbReference type="Proteomes" id="UP000215450"/>
    </source>
</evidence>
<dbReference type="STRING" id="1522312.GCA_900177895_00312"/>
<feature type="chain" id="PRO_5015075162" description="Outer membrane lipoprotein BamD-like domain-containing protein" evidence="3">
    <location>
        <begin position="18"/>
        <end position="259"/>
    </location>
</feature>
<dbReference type="RefSeq" id="WP_095062832.1">
    <property type="nucleotide sequence ID" value="NZ_FXUV02000025.1"/>
</dbReference>
<reference evidence="5" key="1">
    <citation type="submission" date="2017-05" db="EMBL/GenBank/DDBJ databases">
        <authorList>
            <person name="Song R."/>
            <person name="Chenine A.L."/>
            <person name="Ruprecht R.M."/>
        </authorList>
    </citation>
    <scope>NUCLEOTIDE SEQUENCE</scope>
    <source>
        <strain evidence="5">Kingella_eburonensis</strain>
    </source>
</reference>
<dbReference type="PROSITE" id="PS51257">
    <property type="entry name" value="PROKAR_LIPOPROTEIN"/>
    <property type="match status" value="1"/>
</dbReference>
<feature type="compositionally biased region" description="Polar residues" evidence="2">
    <location>
        <begin position="24"/>
        <end position="33"/>
    </location>
</feature>
<name>A0A238HFT6_9NEIS</name>
<dbReference type="Pfam" id="PF13525">
    <property type="entry name" value="YfiO"/>
    <property type="match status" value="1"/>
</dbReference>
<dbReference type="EMBL" id="FXUV01000030">
    <property type="protein sequence ID" value="SMQ12700.1"/>
    <property type="molecule type" value="Genomic_DNA"/>
</dbReference>
<accession>A0A238HFT6</accession>
<evidence type="ECO:0000313" key="5">
    <source>
        <dbReference type="EMBL" id="SMQ12700.1"/>
    </source>
</evidence>
<feature type="compositionally biased region" description="Low complexity" evidence="2">
    <location>
        <begin position="87"/>
        <end position="99"/>
    </location>
</feature>
<feature type="region of interest" description="Disordered" evidence="2">
    <location>
        <begin position="216"/>
        <end position="259"/>
    </location>
</feature>